<accession>A0A9X3BED3</accession>
<evidence type="ECO:0000256" key="1">
    <source>
        <dbReference type="SAM" id="SignalP"/>
    </source>
</evidence>
<dbReference type="Proteomes" id="UP001140272">
    <property type="component" value="Unassembled WGS sequence"/>
</dbReference>
<feature type="chain" id="PRO_5040892271" evidence="1">
    <location>
        <begin position="19"/>
        <end position="57"/>
    </location>
</feature>
<reference evidence="2" key="1">
    <citation type="submission" date="2020-07" db="EMBL/GenBank/DDBJ databases">
        <authorList>
            <person name="Pettersson B.M.F."/>
            <person name="Behra P.R.K."/>
            <person name="Ramesh M."/>
            <person name="Das S."/>
            <person name="Dasgupta S."/>
            <person name="Kirsebom L.A."/>
        </authorList>
    </citation>
    <scope>NUCLEOTIDE SEQUENCE</scope>
    <source>
        <strain evidence="2">DSM 45406</strain>
    </source>
</reference>
<keyword evidence="1" id="KW-0732">Signal</keyword>
<proteinExistence type="predicted"/>
<feature type="signal peptide" evidence="1">
    <location>
        <begin position="1"/>
        <end position="18"/>
    </location>
</feature>
<sequence>MMLKLVAASCLTAAAAIGAITLTVAPGQAPSGPYLTTQSTVVTTTSSPPTYTGRPGY</sequence>
<gene>
    <name evidence="2" type="ORF">H7H73_03665</name>
    <name evidence="3" type="ORF">MJO55_13005</name>
</gene>
<dbReference type="RefSeq" id="WP_239735993.1">
    <property type="nucleotide sequence ID" value="NZ_CP092427.2"/>
</dbReference>
<organism evidence="2 5">
    <name type="scientific">Mycolicibacterium rufum</name>
    <dbReference type="NCBI Taxonomy" id="318424"/>
    <lineage>
        <taxon>Bacteria</taxon>
        <taxon>Bacillati</taxon>
        <taxon>Actinomycetota</taxon>
        <taxon>Actinomycetes</taxon>
        <taxon>Mycobacteriales</taxon>
        <taxon>Mycobacteriaceae</taxon>
        <taxon>Mycolicibacterium</taxon>
    </lineage>
</organism>
<protein>
    <submittedName>
        <fullName evidence="2">Uncharacterized protein</fullName>
    </submittedName>
</protein>
<dbReference type="EMBL" id="JACKRN010000141">
    <property type="protein sequence ID" value="MCV7069728.1"/>
    <property type="molecule type" value="Genomic_DNA"/>
</dbReference>
<reference evidence="3" key="3">
    <citation type="submission" date="2022-08" db="EMBL/GenBank/DDBJ databases">
        <title>Whole genome sequencing of non-tuberculosis mycobacteria type-strains.</title>
        <authorList>
            <person name="Igarashi Y."/>
            <person name="Osugi A."/>
            <person name="Mitarai S."/>
        </authorList>
    </citation>
    <scope>NUCLEOTIDE SEQUENCE</scope>
    <source>
        <strain evidence="3">JCM 16372</strain>
    </source>
</reference>
<evidence type="ECO:0000313" key="3">
    <source>
        <dbReference type="EMBL" id="ULP39240.1"/>
    </source>
</evidence>
<evidence type="ECO:0000313" key="4">
    <source>
        <dbReference type="Proteomes" id="UP001055159"/>
    </source>
</evidence>
<keyword evidence="4" id="KW-1185">Reference proteome</keyword>
<dbReference type="AlphaFoldDB" id="A0A9X3BED3"/>
<dbReference type="Proteomes" id="UP001055159">
    <property type="component" value="Chromosome"/>
</dbReference>
<reference evidence="2" key="2">
    <citation type="journal article" date="2022" name="BMC Genomics">
        <title>Comparative genome analysis of mycobacteria focusing on tRNA and non-coding RNA.</title>
        <authorList>
            <person name="Behra P.R.K."/>
            <person name="Pettersson B.M.F."/>
            <person name="Ramesh M."/>
            <person name="Das S."/>
            <person name="Dasgupta S."/>
            <person name="Kirsebom L.A."/>
        </authorList>
    </citation>
    <scope>NUCLEOTIDE SEQUENCE</scope>
    <source>
        <strain evidence="2">DSM 45406</strain>
    </source>
</reference>
<evidence type="ECO:0000313" key="5">
    <source>
        <dbReference type="Proteomes" id="UP001140272"/>
    </source>
</evidence>
<evidence type="ECO:0000313" key="2">
    <source>
        <dbReference type="EMBL" id="MCV7069728.1"/>
    </source>
</evidence>
<dbReference type="EMBL" id="CP092427">
    <property type="protein sequence ID" value="ULP39240.1"/>
    <property type="molecule type" value="Genomic_DNA"/>
</dbReference>
<name>A0A9X3BED3_9MYCO</name>